<reference evidence="1" key="1">
    <citation type="journal article" date="2021" name="Mol. Ecol. Resour.">
        <title>Apolygus lucorum genome provides insights into omnivorousness and mesophyll feeding.</title>
        <authorList>
            <person name="Liu Y."/>
            <person name="Liu H."/>
            <person name="Wang H."/>
            <person name="Huang T."/>
            <person name="Liu B."/>
            <person name="Yang B."/>
            <person name="Yin L."/>
            <person name="Li B."/>
            <person name="Zhang Y."/>
            <person name="Zhang S."/>
            <person name="Jiang F."/>
            <person name="Zhang X."/>
            <person name="Ren Y."/>
            <person name="Wang B."/>
            <person name="Wang S."/>
            <person name="Lu Y."/>
            <person name="Wu K."/>
            <person name="Fan W."/>
            <person name="Wang G."/>
        </authorList>
    </citation>
    <scope>NUCLEOTIDE SEQUENCE</scope>
    <source>
        <strain evidence="1">12Hb</strain>
    </source>
</reference>
<sequence length="63" mass="7355">MSRQTENSFTPSRIQMTLVNICQYSDTKKNPEVMITVKTALHSIWDHLRLPLQASRFHLNRIG</sequence>
<protein>
    <submittedName>
        <fullName evidence="1">Uncharacterized protein</fullName>
    </submittedName>
</protein>
<dbReference type="AlphaFoldDB" id="A0A8S9XWT0"/>
<feature type="non-terminal residue" evidence="1">
    <location>
        <position position="1"/>
    </location>
</feature>
<keyword evidence="2" id="KW-1185">Reference proteome</keyword>
<proteinExistence type="predicted"/>
<name>A0A8S9XWT0_APOLU</name>
<evidence type="ECO:0000313" key="1">
    <source>
        <dbReference type="EMBL" id="KAF6212065.1"/>
    </source>
</evidence>
<organism evidence="1 2">
    <name type="scientific">Apolygus lucorum</name>
    <name type="common">Small green plant bug</name>
    <name type="synonym">Lygocoris lucorum</name>
    <dbReference type="NCBI Taxonomy" id="248454"/>
    <lineage>
        <taxon>Eukaryota</taxon>
        <taxon>Metazoa</taxon>
        <taxon>Ecdysozoa</taxon>
        <taxon>Arthropoda</taxon>
        <taxon>Hexapoda</taxon>
        <taxon>Insecta</taxon>
        <taxon>Pterygota</taxon>
        <taxon>Neoptera</taxon>
        <taxon>Paraneoptera</taxon>
        <taxon>Hemiptera</taxon>
        <taxon>Heteroptera</taxon>
        <taxon>Panheteroptera</taxon>
        <taxon>Cimicomorpha</taxon>
        <taxon>Miridae</taxon>
        <taxon>Mirini</taxon>
        <taxon>Apolygus</taxon>
    </lineage>
</organism>
<accession>A0A8S9XWT0</accession>
<dbReference type="Proteomes" id="UP000466442">
    <property type="component" value="Unassembled WGS sequence"/>
</dbReference>
<comment type="caution">
    <text evidence="1">The sequence shown here is derived from an EMBL/GenBank/DDBJ whole genome shotgun (WGS) entry which is preliminary data.</text>
</comment>
<dbReference type="EMBL" id="WIXP02000004">
    <property type="protein sequence ID" value="KAF6212065.1"/>
    <property type="molecule type" value="Genomic_DNA"/>
</dbReference>
<evidence type="ECO:0000313" key="2">
    <source>
        <dbReference type="Proteomes" id="UP000466442"/>
    </source>
</evidence>
<gene>
    <name evidence="1" type="ORF">GE061_012583</name>
</gene>